<evidence type="ECO:0000313" key="14">
    <source>
        <dbReference type="EMBL" id="WJW65692.1"/>
    </source>
</evidence>
<feature type="coiled-coil region" evidence="10">
    <location>
        <begin position="296"/>
        <end position="323"/>
    </location>
</feature>
<dbReference type="EMBL" id="JACATZ010000001">
    <property type="protein sequence ID" value="NWJ46321.1"/>
    <property type="molecule type" value="Genomic_DNA"/>
</dbReference>
<dbReference type="InterPro" id="IPR013822">
    <property type="entry name" value="Signal_recog_particl_SRP54_hlx"/>
</dbReference>
<dbReference type="InterPro" id="IPR027417">
    <property type="entry name" value="P-loop_NTPase"/>
</dbReference>
<protein>
    <recommendedName>
        <fullName evidence="9">Signal recognition particle protein</fullName>
        <ecNumber evidence="9">3.6.5.4</ecNumber>
    </recommendedName>
    <alternativeName>
        <fullName evidence="9">Fifty-four homolog</fullName>
    </alternativeName>
</protein>
<feature type="region of interest" description="Disordered" evidence="11">
    <location>
        <begin position="446"/>
        <end position="489"/>
    </location>
</feature>
<evidence type="ECO:0000256" key="10">
    <source>
        <dbReference type="SAM" id="Coils"/>
    </source>
</evidence>
<comment type="subcellular location">
    <subcellularLocation>
        <location evidence="9">Cytoplasm</location>
    </subcellularLocation>
    <text evidence="9">The SRP-RNC complex is targeted to the cytoplasmic membrane.</text>
</comment>
<feature type="domain" description="SRP54-type proteins GTP-binding" evidence="12">
    <location>
        <begin position="268"/>
        <end position="281"/>
    </location>
</feature>
<feature type="binding site" evidence="9">
    <location>
        <begin position="189"/>
        <end position="193"/>
    </location>
    <ligand>
        <name>GTP</name>
        <dbReference type="ChEBI" id="CHEBI:37565"/>
    </ligand>
</feature>
<comment type="similarity">
    <text evidence="1 9">Belongs to the GTP-binding SRP family. SRP54 subfamily.</text>
</comment>
<dbReference type="HAMAP" id="MF_00306">
    <property type="entry name" value="SRP54"/>
    <property type="match status" value="1"/>
</dbReference>
<evidence type="ECO:0000256" key="11">
    <source>
        <dbReference type="SAM" id="MobiDB-lite"/>
    </source>
</evidence>
<dbReference type="Gene3D" id="1.10.260.30">
    <property type="entry name" value="Signal recognition particle, SRP54 subunit, M-domain"/>
    <property type="match status" value="1"/>
</dbReference>
<keyword evidence="4 9" id="KW-0694">RNA-binding</keyword>
<evidence type="ECO:0000256" key="1">
    <source>
        <dbReference type="ARBA" id="ARBA00005450"/>
    </source>
</evidence>
<evidence type="ECO:0000313" key="16">
    <source>
        <dbReference type="Proteomes" id="UP001431572"/>
    </source>
</evidence>
<dbReference type="SUPFAM" id="SSF47446">
    <property type="entry name" value="Signal peptide-binding domain"/>
    <property type="match status" value="1"/>
</dbReference>
<dbReference type="RefSeq" id="WP_341467580.1">
    <property type="nucleotide sequence ID" value="NZ_CP128399.1"/>
</dbReference>
<dbReference type="PANTHER" id="PTHR11564">
    <property type="entry name" value="SIGNAL RECOGNITION PARTICLE 54K PROTEIN SRP54"/>
    <property type="match status" value="1"/>
</dbReference>
<reference evidence="13 15" key="1">
    <citation type="submission" date="2020-06" db="EMBL/GenBank/DDBJ databases">
        <title>Anoxygenic phototrophic Chloroflexota member uses a Type I reaction center.</title>
        <authorList>
            <person name="Tsuji J.M."/>
            <person name="Shaw N.A."/>
            <person name="Nagashima S."/>
            <person name="Venkiteswaran J."/>
            <person name="Schiff S.L."/>
            <person name="Hanada S."/>
            <person name="Tank M."/>
            <person name="Neufeld J.D."/>
        </authorList>
    </citation>
    <scope>NUCLEOTIDE SEQUENCE [LARGE SCALE GENOMIC DNA]</scope>
    <source>
        <strain evidence="13">L227-S17</strain>
    </source>
</reference>
<feature type="compositionally biased region" description="Gly residues" evidence="11">
    <location>
        <begin position="446"/>
        <end position="456"/>
    </location>
</feature>
<keyword evidence="9" id="KW-0963">Cytoplasm</keyword>
<dbReference type="NCBIfam" id="TIGR00959">
    <property type="entry name" value="ffh"/>
    <property type="match status" value="1"/>
</dbReference>
<dbReference type="CDD" id="cd18539">
    <property type="entry name" value="SRP_G"/>
    <property type="match status" value="1"/>
</dbReference>
<dbReference type="SMART" id="SM00963">
    <property type="entry name" value="SRP54_N"/>
    <property type="match status" value="1"/>
</dbReference>
<comment type="function">
    <text evidence="9">Involved in targeting and insertion of nascent membrane proteins into the cytoplasmic membrane. Binds to the hydrophobic signal sequence of the ribosome-nascent chain (RNC) as it emerges from the ribosomes. The SRP-RNC complex is then targeted to the cytoplasmic membrane where it interacts with the SRP receptor FtsY.</text>
</comment>
<comment type="domain">
    <text evidence="9">Composed of three domains: the N-terminal N domain, which is responsible for interactions with the ribosome, the central G domain, which binds GTP, and the C-terminal M domain, which binds the RNA and the signal sequence of the RNC.</text>
</comment>
<dbReference type="FunFam" id="3.40.50.300:FF:000022">
    <property type="entry name" value="Signal recognition particle 54 kDa subunit"/>
    <property type="match status" value="1"/>
</dbReference>
<keyword evidence="3 9" id="KW-0378">Hydrolase</keyword>
<organism evidence="13 15">
    <name type="scientific">Candidatus Chlorohelix allophototropha</name>
    <dbReference type="NCBI Taxonomy" id="3003348"/>
    <lineage>
        <taxon>Bacteria</taxon>
        <taxon>Bacillati</taxon>
        <taxon>Chloroflexota</taxon>
        <taxon>Chloroflexia</taxon>
        <taxon>Candidatus Chloroheliales</taxon>
        <taxon>Candidatus Chloroheliaceae</taxon>
        <taxon>Candidatus Chlorohelix</taxon>
    </lineage>
</organism>
<feature type="binding site" evidence="9">
    <location>
        <begin position="247"/>
        <end position="250"/>
    </location>
    <ligand>
        <name>GTP</name>
        <dbReference type="ChEBI" id="CHEBI:37565"/>
    </ligand>
</feature>
<evidence type="ECO:0000256" key="6">
    <source>
        <dbReference type="ARBA" id="ARBA00023135"/>
    </source>
</evidence>
<evidence type="ECO:0000259" key="12">
    <source>
        <dbReference type="PROSITE" id="PS00300"/>
    </source>
</evidence>
<dbReference type="SMART" id="SM00382">
    <property type="entry name" value="AAA"/>
    <property type="match status" value="1"/>
</dbReference>
<keyword evidence="5 9" id="KW-0342">GTP-binding</keyword>
<dbReference type="GO" id="GO:0008312">
    <property type="term" value="F:7S RNA binding"/>
    <property type="evidence" value="ECO:0007669"/>
    <property type="project" value="InterPro"/>
</dbReference>
<feature type="binding site" evidence="9">
    <location>
        <begin position="107"/>
        <end position="114"/>
    </location>
    <ligand>
        <name>GTP</name>
        <dbReference type="ChEBI" id="CHEBI:37565"/>
    </ligand>
</feature>
<proteinExistence type="inferred from homology"/>
<dbReference type="Pfam" id="PF00448">
    <property type="entry name" value="SRP54"/>
    <property type="match status" value="1"/>
</dbReference>
<dbReference type="GO" id="GO:0006614">
    <property type="term" value="P:SRP-dependent cotranslational protein targeting to membrane"/>
    <property type="evidence" value="ECO:0007669"/>
    <property type="project" value="InterPro"/>
</dbReference>
<dbReference type="InterPro" id="IPR000897">
    <property type="entry name" value="SRP54_GTPase_dom"/>
</dbReference>
<dbReference type="InterPro" id="IPR004125">
    <property type="entry name" value="Signal_recog_particle_SRP54_M"/>
</dbReference>
<dbReference type="PROSITE" id="PS00300">
    <property type="entry name" value="SRP54"/>
    <property type="match status" value="1"/>
</dbReference>
<gene>
    <name evidence="9 13" type="primary">ffh</name>
    <name evidence="13" type="ORF">HXX08_10630</name>
    <name evidence="14" type="ORF">OZ401_001470</name>
</gene>
<dbReference type="InterPro" id="IPR003593">
    <property type="entry name" value="AAA+_ATPase"/>
</dbReference>
<dbReference type="InterPro" id="IPR036891">
    <property type="entry name" value="Signal_recog_part_SRP54_M_sf"/>
</dbReference>
<evidence type="ECO:0000256" key="3">
    <source>
        <dbReference type="ARBA" id="ARBA00022801"/>
    </source>
</evidence>
<dbReference type="Pfam" id="PF02978">
    <property type="entry name" value="SRP_SPB"/>
    <property type="match status" value="1"/>
</dbReference>
<dbReference type="EMBL" id="CP128399">
    <property type="protein sequence ID" value="WJW65692.1"/>
    <property type="molecule type" value="Genomic_DNA"/>
</dbReference>
<dbReference type="GO" id="GO:0048500">
    <property type="term" value="C:signal recognition particle"/>
    <property type="evidence" value="ECO:0007669"/>
    <property type="project" value="UniProtKB-UniRule"/>
</dbReference>
<dbReference type="SMART" id="SM00962">
    <property type="entry name" value="SRP54"/>
    <property type="match status" value="1"/>
</dbReference>
<dbReference type="InterPro" id="IPR022941">
    <property type="entry name" value="SRP54"/>
</dbReference>
<dbReference type="SUPFAM" id="SSF52540">
    <property type="entry name" value="P-loop containing nucleoside triphosphate hydrolases"/>
    <property type="match status" value="1"/>
</dbReference>
<evidence type="ECO:0000313" key="13">
    <source>
        <dbReference type="EMBL" id="NWJ46321.1"/>
    </source>
</evidence>
<dbReference type="Gene3D" id="1.20.120.140">
    <property type="entry name" value="Signal recognition particle SRP54, nucleotide-binding domain"/>
    <property type="match status" value="1"/>
</dbReference>
<dbReference type="Gene3D" id="3.40.50.300">
    <property type="entry name" value="P-loop containing nucleotide triphosphate hydrolases"/>
    <property type="match status" value="1"/>
</dbReference>
<dbReference type="InterPro" id="IPR004780">
    <property type="entry name" value="SRP"/>
</dbReference>
<accession>A0A8T7M2M8</accession>
<evidence type="ECO:0000256" key="8">
    <source>
        <dbReference type="ARBA" id="ARBA00048027"/>
    </source>
</evidence>
<keyword evidence="2 9" id="KW-0547">Nucleotide-binding</keyword>
<dbReference type="AlphaFoldDB" id="A0A8T7M2M8"/>
<dbReference type="GO" id="GO:0005525">
    <property type="term" value="F:GTP binding"/>
    <property type="evidence" value="ECO:0007669"/>
    <property type="project" value="UniProtKB-UniRule"/>
</dbReference>
<comment type="catalytic activity">
    <reaction evidence="8 9">
        <text>GTP + H2O = GDP + phosphate + H(+)</text>
        <dbReference type="Rhea" id="RHEA:19669"/>
        <dbReference type="ChEBI" id="CHEBI:15377"/>
        <dbReference type="ChEBI" id="CHEBI:15378"/>
        <dbReference type="ChEBI" id="CHEBI:37565"/>
        <dbReference type="ChEBI" id="CHEBI:43474"/>
        <dbReference type="ChEBI" id="CHEBI:58189"/>
        <dbReference type="EC" id="3.6.5.4"/>
    </reaction>
</comment>
<dbReference type="Pfam" id="PF02881">
    <property type="entry name" value="SRP54_N"/>
    <property type="match status" value="1"/>
</dbReference>
<keyword evidence="6 9" id="KW-0733">Signal recognition particle</keyword>
<comment type="subunit">
    <text evidence="9">Part of the signal recognition particle protein translocation system, which is composed of SRP and FtsY.</text>
</comment>
<reference evidence="14" key="2">
    <citation type="journal article" date="2024" name="Nature">
        <title>Anoxygenic phototroph of the Chloroflexota uses a type I reaction centre.</title>
        <authorList>
            <person name="Tsuji J.M."/>
            <person name="Shaw N.A."/>
            <person name="Nagashima S."/>
            <person name="Venkiteswaran J.J."/>
            <person name="Schiff S.L."/>
            <person name="Watanabe T."/>
            <person name="Fukui M."/>
            <person name="Hanada S."/>
            <person name="Tank M."/>
            <person name="Neufeld J.D."/>
        </authorList>
    </citation>
    <scope>NUCLEOTIDE SEQUENCE</scope>
    <source>
        <strain evidence="14">L227-S17</strain>
    </source>
</reference>
<dbReference type="EC" id="3.6.5.4" evidence="9"/>
<sequence>MFDTLSDKLEGVFRGLTGRGSISPEDIKKAMNEVERALIEADVNLRVTRSFIAAIEEEAVGEKVLKGLNPGQQVVKIVNDKLIEVLGGENEKLITSPQAPTIIMMVGLQGSGKTTHVAKLARMLRKGGKRPLMVACDTQRPAAVDQLQTLGKQLNIPVYSEGTEPRPPEIAKRALDAARKGGNDVIILDTAGRLQIDDALMTELEEVKGNTKPHEILLVVDAMTGQESVNVAEEFNRRVGLTGVILTKMDGDARGGAALSVRAVTGVPIKFMGTGEKTDAIEPFYPDRIASRILGMGDILTLIEKAQQQFDEAEAQKLQDKMKKGSFDLEDFVDQLRKIRKMGSLSGLLGLLPGVGKQMKELRNALETPEAERELSRTEAIVMSMTKNERHNPDLIDSSRRKRIAKGSGVQVSDVNNLLQQFRTMRQMMRSMGKGEMPNMGAMMGGGGGAGGGFGGVNSRKSNQPKQVDPLAAYKSGKPGGPRPTKKKK</sequence>
<dbReference type="InterPro" id="IPR042101">
    <property type="entry name" value="SRP54_N_sf"/>
</dbReference>
<evidence type="ECO:0000256" key="7">
    <source>
        <dbReference type="ARBA" id="ARBA00023274"/>
    </source>
</evidence>
<keyword evidence="16" id="KW-1185">Reference proteome</keyword>
<evidence type="ECO:0000256" key="9">
    <source>
        <dbReference type="HAMAP-Rule" id="MF_00306"/>
    </source>
</evidence>
<name>A0A8T7M2M8_9CHLR</name>
<evidence type="ECO:0000256" key="5">
    <source>
        <dbReference type="ARBA" id="ARBA00023134"/>
    </source>
</evidence>
<evidence type="ECO:0000256" key="2">
    <source>
        <dbReference type="ARBA" id="ARBA00022741"/>
    </source>
</evidence>
<dbReference type="Proteomes" id="UP000521676">
    <property type="component" value="Unassembled WGS sequence"/>
</dbReference>
<keyword evidence="7 9" id="KW-0687">Ribonucleoprotein</keyword>
<dbReference type="PANTHER" id="PTHR11564:SF5">
    <property type="entry name" value="SIGNAL RECOGNITION PARTICLE SUBUNIT SRP54"/>
    <property type="match status" value="1"/>
</dbReference>
<dbReference type="GO" id="GO:0003924">
    <property type="term" value="F:GTPase activity"/>
    <property type="evidence" value="ECO:0007669"/>
    <property type="project" value="UniProtKB-UniRule"/>
</dbReference>
<keyword evidence="10" id="KW-0175">Coiled coil</keyword>
<evidence type="ECO:0000313" key="15">
    <source>
        <dbReference type="Proteomes" id="UP000521676"/>
    </source>
</evidence>
<dbReference type="Proteomes" id="UP001431572">
    <property type="component" value="Chromosome 1"/>
</dbReference>
<evidence type="ECO:0000256" key="4">
    <source>
        <dbReference type="ARBA" id="ARBA00022884"/>
    </source>
</evidence>